<keyword evidence="1" id="KW-0812">Transmembrane</keyword>
<keyword evidence="3" id="KW-1185">Reference proteome</keyword>
<keyword evidence="1" id="KW-1133">Transmembrane helix</keyword>
<gene>
    <name evidence="2" type="ORF">GCM10010517_61530</name>
</gene>
<sequence>MPTTSPDDMQGKLRGSHSENMLSWERFRKRRRIRRAAVALAPVLLLYVLAMAPAWIHDRHLSGLADRFLSHPLPPETEFSDDEVQASVALRGNSNHCDYRLRFNLQTKLSVDEVVRHYEAAKIGIEGGGVSVVVWTPSETPPFPLSFDDKLIIVEVQDNLHDPSWDLRCH</sequence>
<evidence type="ECO:0000256" key="1">
    <source>
        <dbReference type="SAM" id="Phobius"/>
    </source>
</evidence>
<proteinExistence type="predicted"/>
<comment type="caution">
    <text evidence="2">The sequence shown here is derived from an EMBL/GenBank/DDBJ whole genome shotgun (WGS) entry which is preliminary data.</text>
</comment>
<protein>
    <submittedName>
        <fullName evidence="2">Uncharacterized protein</fullName>
    </submittedName>
</protein>
<keyword evidence="1" id="KW-0472">Membrane</keyword>
<feature type="transmembrane region" description="Helical" evidence="1">
    <location>
        <begin position="36"/>
        <end position="56"/>
    </location>
</feature>
<accession>A0ABP6ILJ7</accession>
<reference evidence="3" key="1">
    <citation type="journal article" date="2019" name="Int. J. Syst. Evol. Microbiol.">
        <title>The Global Catalogue of Microorganisms (GCM) 10K type strain sequencing project: providing services to taxonomists for standard genome sequencing and annotation.</title>
        <authorList>
            <consortium name="The Broad Institute Genomics Platform"/>
            <consortium name="The Broad Institute Genome Sequencing Center for Infectious Disease"/>
            <person name="Wu L."/>
            <person name="Ma J."/>
        </authorList>
    </citation>
    <scope>NUCLEOTIDE SEQUENCE [LARGE SCALE GENOMIC DNA]</scope>
    <source>
        <strain evidence="3">JCM 6242</strain>
    </source>
</reference>
<dbReference type="EMBL" id="BAAAVI010000058">
    <property type="protein sequence ID" value="GAA2896575.1"/>
    <property type="molecule type" value="Genomic_DNA"/>
</dbReference>
<evidence type="ECO:0000313" key="2">
    <source>
        <dbReference type="EMBL" id="GAA2896575.1"/>
    </source>
</evidence>
<dbReference type="RefSeq" id="WP_344978869.1">
    <property type="nucleotide sequence ID" value="NZ_BAAAVI010000058.1"/>
</dbReference>
<name>A0ABP6ILJ7_9ACTN</name>
<evidence type="ECO:0000313" key="3">
    <source>
        <dbReference type="Proteomes" id="UP001500831"/>
    </source>
</evidence>
<dbReference type="Proteomes" id="UP001500831">
    <property type="component" value="Unassembled WGS sequence"/>
</dbReference>
<organism evidence="2 3">
    <name type="scientific">Streptosporangium fragile</name>
    <dbReference type="NCBI Taxonomy" id="46186"/>
    <lineage>
        <taxon>Bacteria</taxon>
        <taxon>Bacillati</taxon>
        <taxon>Actinomycetota</taxon>
        <taxon>Actinomycetes</taxon>
        <taxon>Streptosporangiales</taxon>
        <taxon>Streptosporangiaceae</taxon>
        <taxon>Streptosporangium</taxon>
    </lineage>
</organism>